<feature type="region of interest" description="Disordered" evidence="1">
    <location>
        <begin position="66"/>
        <end position="85"/>
    </location>
</feature>
<sequence length="85" mass="9362">MVFKLRHPLNGHIYSALPDAFVEVDKNGKTGIFDRYGVWVSGEVHTADPEMCRWVGTHEKAVVSRHASGFGRSHASTPTPSAKEV</sequence>
<reference evidence="2 3" key="1">
    <citation type="journal article" date="2021" name="Microbiol. Resour. Announc.">
        <title>Complete Genome Sequences of Two Rhodococcus sp. Strains with Large and Linear Chromosomes, Isolated from Apple Rhizosphere.</title>
        <authorList>
            <person name="Benning S."/>
            <person name="Brugnone N."/>
            <person name="Siani R."/>
            <person name="Kublik S."/>
            <person name="Schloter M."/>
            <person name="Rad V."/>
        </authorList>
    </citation>
    <scope>NUCLEOTIDE SEQUENCE [LARGE SCALE GENOMIC DNA]</scope>
    <source>
        <strain evidence="2 3">R79</strain>
    </source>
</reference>
<gene>
    <name evidence="2" type="ORF">JWS13_27115</name>
</gene>
<protein>
    <recommendedName>
        <fullName evidence="4">Transposase</fullName>
    </recommendedName>
</protein>
<name>A0A974W7F1_9NOCA</name>
<proteinExistence type="predicted"/>
<evidence type="ECO:0000313" key="3">
    <source>
        <dbReference type="Proteomes" id="UP000662986"/>
    </source>
</evidence>
<evidence type="ECO:0000256" key="1">
    <source>
        <dbReference type="SAM" id="MobiDB-lite"/>
    </source>
</evidence>
<dbReference type="EMBL" id="CP070619">
    <property type="protein sequence ID" value="QSE92047.1"/>
    <property type="molecule type" value="Genomic_DNA"/>
</dbReference>
<accession>A0A974W7F1</accession>
<dbReference type="Proteomes" id="UP000662986">
    <property type="component" value="Chromosome"/>
</dbReference>
<reference evidence="2 3" key="2">
    <citation type="journal article" date="2022" name="Arch. Microbiol.">
        <title>Rhodococcus pseudokoreensis sp. nov. isolated from the rhizosphere of young M26 apple rootstocks.</title>
        <authorList>
            <person name="Kampfer P."/>
            <person name="Glaeser S.P."/>
            <person name="Blom J."/>
            <person name="Wolf J."/>
            <person name="Benning S."/>
            <person name="Schloter M."/>
            <person name="Neumann-Schaal M."/>
        </authorList>
    </citation>
    <scope>NUCLEOTIDE SEQUENCE [LARGE SCALE GENOMIC DNA]</scope>
    <source>
        <strain evidence="2 3">R79</strain>
    </source>
</reference>
<keyword evidence="3" id="KW-1185">Reference proteome</keyword>
<evidence type="ECO:0000313" key="2">
    <source>
        <dbReference type="EMBL" id="QSE92047.1"/>
    </source>
</evidence>
<organism evidence="2 3">
    <name type="scientific">Rhodococcus pseudokoreensis</name>
    <dbReference type="NCBI Taxonomy" id="2811421"/>
    <lineage>
        <taxon>Bacteria</taxon>
        <taxon>Bacillati</taxon>
        <taxon>Actinomycetota</taxon>
        <taxon>Actinomycetes</taxon>
        <taxon>Mycobacteriales</taxon>
        <taxon>Nocardiaceae</taxon>
        <taxon>Rhodococcus</taxon>
    </lineage>
</organism>
<dbReference type="RefSeq" id="WP_206008415.1">
    <property type="nucleotide sequence ID" value="NZ_CP070619.1"/>
</dbReference>
<evidence type="ECO:0008006" key="4">
    <source>
        <dbReference type="Google" id="ProtNLM"/>
    </source>
</evidence>
<feature type="compositionally biased region" description="Polar residues" evidence="1">
    <location>
        <begin position="74"/>
        <end position="85"/>
    </location>
</feature>